<feature type="region of interest" description="Disordered" evidence="1">
    <location>
        <begin position="16"/>
        <end position="49"/>
    </location>
</feature>
<organism evidence="2 3">
    <name type="scientific">Pleurodeles waltl</name>
    <name type="common">Iberian ribbed newt</name>
    <dbReference type="NCBI Taxonomy" id="8319"/>
    <lineage>
        <taxon>Eukaryota</taxon>
        <taxon>Metazoa</taxon>
        <taxon>Chordata</taxon>
        <taxon>Craniata</taxon>
        <taxon>Vertebrata</taxon>
        <taxon>Euteleostomi</taxon>
        <taxon>Amphibia</taxon>
        <taxon>Batrachia</taxon>
        <taxon>Caudata</taxon>
        <taxon>Salamandroidea</taxon>
        <taxon>Salamandridae</taxon>
        <taxon>Pleurodelinae</taxon>
        <taxon>Pleurodeles</taxon>
    </lineage>
</organism>
<comment type="caution">
    <text evidence="2">The sequence shown here is derived from an EMBL/GenBank/DDBJ whole genome shotgun (WGS) entry which is preliminary data.</text>
</comment>
<dbReference type="Proteomes" id="UP001066276">
    <property type="component" value="Chromosome 4_2"/>
</dbReference>
<reference evidence="2" key="1">
    <citation type="journal article" date="2022" name="bioRxiv">
        <title>Sequencing and chromosome-scale assembly of the giantPleurodeles waltlgenome.</title>
        <authorList>
            <person name="Brown T."/>
            <person name="Elewa A."/>
            <person name="Iarovenko S."/>
            <person name="Subramanian E."/>
            <person name="Araus A.J."/>
            <person name="Petzold A."/>
            <person name="Susuki M."/>
            <person name="Suzuki K.-i.T."/>
            <person name="Hayashi T."/>
            <person name="Toyoda A."/>
            <person name="Oliveira C."/>
            <person name="Osipova E."/>
            <person name="Leigh N.D."/>
            <person name="Simon A."/>
            <person name="Yun M.H."/>
        </authorList>
    </citation>
    <scope>NUCLEOTIDE SEQUENCE</scope>
    <source>
        <strain evidence="2">20211129_DDA</strain>
        <tissue evidence="2">Liver</tissue>
    </source>
</reference>
<name>A0AAV7SH47_PLEWA</name>
<evidence type="ECO:0000313" key="2">
    <source>
        <dbReference type="EMBL" id="KAJ1163398.1"/>
    </source>
</evidence>
<gene>
    <name evidence="2" type="ORF">NDU88_003856</name>
</gene>
<proteinExistence type="predicted"/>
<feature type="region of interest" description="Disordered" evidence="1">
    <location>
        <begin position="83"/>
        <end position="111"/>
    </location>
</feature>
<evidence type="ECO:0000256" key="1">
    <source>
        <dbReference type="SAM" id="MobiDB-lite"/>
    </source>
</evidence>
<evidence type="ECO:0000313" key="3">
    <source>
        <dbReference type="Proteomes" id="UP001066276"/>
    </source>
</evidence>
<sequence>MRRRARAQQLSDWKCIAGSGGRSKDATVGGARQKGLGSGAEASLNPEGLNPPLPSCVLHALKAREQTRPGPLQSWAHHIYRSQADDPALDRTRKRQHVYAPSRRDKARAKR</sequence>
<dbReference type="AlphaFoldDB" id="A0AAV7SH47"/>
<dbReference type="EMBL" id="JANPWB010000008">
    <property type="protein sequence ID" value="KAJ1163398.1"/>
    <property type="molecule type" value="Genomic_DNA"/>
</dbReference>
<protein>
    <submittedName>
        <fullName evidence="2">Uncharacterized protein</fullName>
    </submittedName>
</protein>
<keyword evidence="3" id="KW-1185">Reference proteome</keyword>
<accession>A0AAV7SH47</accession>